<dbReference type="GO" id="GO:0070260">
    <property type="term" value="F:5'-tyrosyl-DNA phosphodiesterase activity"/>
    <property type="evidence" value="ECO:0007669"/>
    <property type="project" value="TreeGrafter"/>
</dbReference>
<dbReference type="SUPFAM" id="SSF56219">
    <property type="entry name" value="DNase I-like"/>
    <property type="match status" value="1"/>
</dbReference>
<dbReference type="PATRIC" id="fig|1238182.3.peg.3582"/>
<evidence type="ECO:0000313" key="11">
    <source>
        <dbReference type="Proteomes" id="UP000009881"/>
    </source>
</evidence>
<comment type="cofactor">
    <cofactor evidence="2">
        <name>Mg(2+)</name>
        <dbReference type="ChEBI" id="CHEBI:18420"/>
    </cofactor>
</comment>
<keyword evidence="8" id="KW-0234">DNA repair</keyword>
<keyword evidence="11" id="KW-1185">Reference proteome</keyword>
<evidence type="ECO:0000256" key="3">
    <source>
        <dbReference type="ARBA" id="ARBA00022722"/>
    </source>
</evidence>
<dbReference type="Gene3D" id="3.60.10.10">
    <property type="entry name" value="Endonuclease/exonuclease/phosphatase"/>
    <property type="match status" value="1"/>
</dbReference>
<evidence type="ECO:0000256" key="1">
    <source>
        <dbReference type="ARBA" id="ARBA00001936"/>
    </source>
</evidence>
<dbReference type="GO" id="GO:0003697">
    <property type="term" value="F:single-stranded DNA binding"/>
    <property type="evidence" value="ECO:0007669"/>
    <property type="project" value="TreeGrafter"/>
</dbReference>
<name>K9GQT5_9PROT</name>
<dbReference type="GO" id="GO:0005737">
    <property type="term" value="C:cytoplasm"/>
    <property type="evidence" value="ECO:0007669"/>
    <property type="project" value="TreeGrafter"/>
</dbReference>
<comment type="caution">
    <text evidence="10">The sequence shown here is derived from an EMBL/GenBank/DDBJ whole genome shotgun (WGS) entry which is preliminary data.</text>
</comment>
<organism evidence="10 11">
    <name type="scientific">Caenispirillum salinarum AK4</name>
    <dbReference type="NCBI Taxonomy" id="1238182"/>
    <lineage>
        <taxon>Bacteria</taxon>
        <taxon>Pseudomonadati</taxon>
        <taxon>Pseudomonadota</taxon>
        <taxon>Alphaproteobacteria</taxon>
        <taxon>Rhodospirillales</taxon>
        <taxon>Novispirillaceae</taxon>
        <taxon>Caenispirillum</taxon>
    </lineage>
</organism>
<dbReference type="Pfam" id="PF03372">
    <property type="entry name" value="Exo_endo_phos"/>
    <property type="match status" value="1"/>
</dbReference>
<dbReference type="eggNOG" id="COG3568">
    <property type="taxonomic scope" value="Bacteria"/>
</dbReference>
<dbReference type="GO" id="GO:0004518">
    <property type="term" value="F:nuclease activity"/>
    <property type="evidence" value="ECO:0007669"/>
    <property type="project" value="UniProtKB-KW"/>
</dbReference>
<dbReference type="STRING" id="1238182.C882_1368"/>
<evidence type="ECO:0000259" key="9">
    <source>
        <dbReference type="Pfam" id="PF03372"/>
    </source>
</evidence>
<dbReference type="EMBL" id="ANHY01000019">
    <property type="protein sequence ID" value="EKV27522.1"/>
    <property type="molecule type" value="Genomic_DNA"/>
</dbReference>
<evidence type="ECO:0000256" key="6">
    <source>
        <dbReference type="ARBA" id="ARBA00022801"/>
    </source>
</evidence>
<proteinExistence type="predicted"/>
<reference evidence="10 11" key="1">
    <citation type="journal article" date="2013" name="Genome Announc.">
        <title>Draft Genome Sequence of an Alphaproteobacterium, Caenispirillum salinarum AK4(T), Isolated from a Solar Saltern.</title>
        <authorList>
            <person name="Khatri I."/>
            <person name="Singh A."/>
            <person name="Korpole S."/>
            <person name="Pinnaka A.K."/>
            <person name="Subramanian S."/>
        </authorList>
    </citation>
    <scope>NUCLEOTIDE SEQUENCE [LARGE SCALE GENOMIC DNA]</scope>
    <source>
        <strain evidence="10 11">AK4</strain>
    </source>
</reference>
<keyword evidence="6" id="KW-0378">Hydrolase</keyword>
<gene>
    <name evidence="10" type="ORF">C882_1368</name>
</gene>
<dbReference type="InterPro" id="IPR005135">
    <property type="entry name" value="Endo/exonuclease/phosphatase"/>
</dbReference>
<feature type="domain" description="Endonuclease/exonuclease/phosphatase" evidence="9">
    <location>
        <begin position="6"/>
        <end position="241"/>
    </location>
</feature>
<dbReference type="PANTHER" id="PTHR15822:SF4">
    <property type="entry name" value="TYROSYL-DNA PHOSPHODIESTERASE 2"/>
    <property type="match status" value="1"/>
</dbReference>
<evidence type="ECO:0000256" key="8">
    <source>
        <dbReference type="ARBA" id="ARBA00023204"/>
    </source>
</evidence>
<sequence length="249" mass="26390">MPCTIVTLNTWKGDGAYRARLRLMAAGLAVLAPDVVLLQEALASADGGLDTAAHLADACALPHRVRHDGRRKARMVEGRRLDTTSGLAVLSRRPITGHRVVELPADPRDGDRQAVIARTTDAEGAAVVIATTHLTHLKDASVLRLAQRDAVLAALADAGDRPVVLGGDFNAGPDDPVIAELSGRRAGGVDWTPPTLLPDDGRGRADCLDHLFLLRGPWRVADVARVLDVADPATGRYPSDHAGVMAVFR</sequence>
<evidence type="ECO:0000256" key="7">
    <source>
        <dbReference type="ARBA" id="ARBA00022842"/>
    </source>
</evidence>
<evidence type="ECO:0000313" key="10">
    <source>
        <dbReference type="EMBL" id="EKV27522.1"/>
    </source>
</evidence>
<evidence type="ECO:0000256" key="2">
    <source>
        <dbReference type="ARBA" id="ARBA00001946"/>
    </source>
</evidence>
<keyword evidence="4" id="KW-0479">Metal-binding</keyword>
<keyword evidence="7" id="KW-0460">Magnesium</keyword>
<dbReference type="InterPro" id="IPR036691">
    <property type="entry name" value="Endo/exonu/phosph_ase_sf"/>
</dbReference>
<dbReference type="OrthoDB" id="9793162at2"/>
<accession>K9GQT5</accession>
<protein>
    <recommendedName>
        <fullName evidence="9">Endonuclease/exonuclease/phosphatase domain-containing protein</fullName>
    </recommendedName>
</protein>
<keyword evidence="5" id="KW-0227">DNA damage</keyword>
<dbReference type="InterPro" id="IPR051547">
    <property type="entry name" value="TDP2-like"/>
</dbReference>
<dbReference type="AlphaFoldDB" id="K9GQT5"/>
<dbReference type="GO" id="GO:0006302">
    <property type="term" value="P:double-strand break repair"/>
    <property type="evidence" value="ECO:0007669"/>
    <property type="project" value="TreeGrafter"/>
</dbReference>
<dbReference type="RefSeq" id="WP_009542024.1">
    <property type="nucleotide sequence ID" value="NZ_ANHY01000019.1"/>
</dbReference>
<evidence type="ECO:0000256" key="4">
    <source>
        <dbReference type="ARBA" id="ARBA00022723"/>
    </source>
</evidence>
<keyword evidence="3" id="KW-0540">Nuclease</keyword>
<comment type="cofactor">
    <cofactor evidence="1">
        <name>Mn(2+)</name>
        <dbReference type="ChEBI" id="CHEBI:29035"/>
    </cofactor>
</comment>
<dbReference type="GO" id="GO:0046872">
    <property type="term" value="F:metal ion binding"/>
    <property type="evidence" value="ECO:0007669"/>
    <property type="project" value="UniProtKB-KW"/>
</dbReference>
<evidence type="ECO:0000256" key="5">
    <source>
        <dbReference type="ARBA" id="ARBA00022763"/>
    </source>
</evidence>
<dbReference type="PANTHER" id="PTHR15822">
    <property type="entry name" value="TRAF AND TNF RECEPTOR-ASSOCIATED PROTEIN"/>
    <property type="match status" value="1"/>
</dbReference>
<dbReference type="Proteomes" id="UP000009881">
    <property type="component" value="Unassembled WGS sequence"/>
</dbReference>